<accession>A0A1C4ZGX9</accession>
<sequence>MLTDVNPMTIIKGDATSPQAKGRKVIAHVCNDLGGWGKGFVVAVSRRWPEPERDYRQWHRGRASNDFALGATRLVRVAPDVWVANMIGQRGIRTGSAGPPIRYDAVERCLTSLAEQAHALGASVHMPRIGCGLAGGTWDRMEPIILRTLCARGIAVTVYDRG</sequence>
<evidence type="ECO:0000259" key="2">
    <source>
        <dbReference type="PROSITE" id="PS51154"/>
    </source>
</evidence>
<protein>
    <submittedName>
        <fullName evidence="3">O-acetyl-ADP-ribose deacetylase (Regulator of RNase III), contains Macro domain</fullName>
    </submittedName>
</protein>
<dbReference type="InterPro" id="IPR050892">
    <property type="entry name" value="ADP-ribose_metab_enzymes"/>
</dbReference>
<comment type="catalytic activity">
    <reaction evidence="1">
        <text>an N-(ADP-alpha-D-ribosyl)-thymidine in DNA + H2O = a thymidine in DNA + ADP-D-ribose</text>
        <dbReference type="Rhea" id="RHEA:71655"/>
        <dbReference type="Rhea" id="RHEA-COMP:13556"/>
        <dbReference type="Rhea" id="RHEA-COMP:18051"/>
        <dbReference type="ChEBI" id="CHEBI:15377"/>
        <dbReference type="ChEBI" id="CHEBI:57967"/>
        <dbReference type="ChEBI" id="CHEBI:137386"/>
        <dbReference type="ChEBI" id="CHEBI:191199"/>
    </reaction>
    <physiologicalReaction direction="left-to-right" evidence="1">
        <dbReference type="Rhea" id="RHEA:71656"/>
    </physiologicalReaction>
</comment>
<dbReference type="CDD" id="cd02901">
    <property type="entry name" value="Macro_Poa1p-like"/>
    <property type="match status" value="1"/>
</dbReference>
<dbReference type="GO" id="GO:0140291">
    <property type="term" value="P:peptidyl-glutamate ADP-deribosylation"/>
    <property type="evidence" value="ECO:0007669"/>
    <property type="project" value="TreeGrafter"/>
</dbReference>
<dbReference type="EMBL" id="LT607413">
    <property type="protein sequence ID" value="SCF32031.1"/>
    <property type="molecule type" value="Genomic_DNA"/>
</dbReference>
<dbReference type="InterPro" id="IPR043472">
    <property type="entry name" value="Macro_dom-like"/>
</dbReference>
<dbReference type="RefSeq" id="WP_231931455.1">
    <property type="nucleotide sequence ID" value="NZ_LT607413.1"/>
</dbReference>
<dbReference type="InParanoid" id="A0A1C4ZGX9"/>
<dbReference type="PROSITE" id="PS51154">
    <property type="entry name" value="MACRO"/>
    <property type="match status" value="1"/>
</dbReference>
<proteinExistence type="predicted"/>
<dbReference type="Gene3D" id="3.40.220.10">
    <property type="entry name" value="Leucine Aminopeptidase, subunit E, domain 1"/>
    <property type="match status" value="1"/>
</dbReference>
<feature type="domain" description="Macro" evidence="2">
    <location>
        <begin position="1"/>
        <end position="162"/>
    </location>
</feature>
<dbReference type="InterPro" id="IPR002589">
    <property type="entry name" value="Macro_dom"/>
</dbReference>
<organism evidence="3 4">
    <name type="scientific">Micromonospora echinospora</name>
    <name type="common">Micromonospora purpurea</name>
    <dbReference type="NCBI Taxonomy" id="1877"/>
    <lineage>
        <taxon>Bacteria</taxon>
        <taxon>Bacillati</taxon>
        <taxon>Actinomycetota</taxon>
        <taxon>Actinomycetes</taxon>
        <taxon>Micromonosporales</taxon>
        <taxon>Micromonosporaceae</taxon>
        <taxon>Micromonospora</taxon>
    </lineage>
</organism>
<evidence type="ECO:0000313" key="4">
    <source>
        <dbReference type="Proteomes" id="UP000198253"/>
    </source>
</evidence>
<reference evidence="4" key="1">
    <citation type="submission" date="2016-06" db="EMBL/GenBank/DDBJ databases">
        <authorList>
            <person name="Varghese N."/>
            <person name="Submissions Spin"/>
        </authorList>
    </citation>
    <scope>NUCLEOTIDE SEQUENCE [LARGE SCALE GENOMIC DNA]</scope>
    <source>
        <strain evidence="4">DSM 43816</strain>
    </source>
</reference>
<dbReference type="SUPFAM" id="SSF52949">
    <property type="entry name" value="Macro domain-like"/>
    <property type="match status" value="1"/>
</dbReference>
<dbReference type="PANTHER" id="PTHR12521">
    <property type="entry name" value="PROTEIN C6ORF130"/>
    <property type="match status" value="1"/>
</dbReference>
<name>A0A1C4ZGX9_MICEC</name>
<gene>
    <name evidence="3" type="ORF">GA0070618_5215</name>
</gene>
<evidence type="ECO:0000256" key="1">
    <source>
        <dbReference type="ARBA" id="ARBA00035885"/>
    </source>
</evidence>
<dbReference type="SMART" id="SM00506">
    <property type="entry name" value="A1pp"/>
    <property type="match status" value="1"/>
</dbReference>
<evidence type="ECO:0000313" key="3">
    <source>
        <dbReference type="EMBL" id="SCF32031.1"/>
    </source>
</evidence>
<dbReference type="Proteomes" id="UP000198253">
    <property type="component" value="Chromosome I"/>
</dbReference>
<dbReference type="PANTHER" id="PTHR12521:SF0">
    <property type="entry name" value="ADP-RIBOSE GLYCOHYDROLASE OARD1"/>
    <property type="match status" value="1"/>
</dbReference>
<dbReference type="AlphaFoldDB" id="A0A1C4ZGX9"/>
<keyword evidence="4" id="KW-1185">Reference proteome</keyword>